<evidence type="ECO:0000256" key="7">
    <source>
        <dbReference type="ARBA" id="ARBA00008299"/>
    </source>
</evidence>
<dbReference type="HOGENOM" id="CLU_048577_3_1_6"/>
<keyword evidence="13 15" id="KW-0368">Histidine biosynthesis</keyword>
<evidence type="ECO:0000256" key="15">
    <source>
        <dbReference type="HAMAP-Rule" id="MF_01019"/>
    </source>
</evidence>
<dbReference type="RefSeq" id="WP_019466652.1">
    <property type="nucleotide sequence ID" value="NZ_ALOY01000177.1"/>
</dbReference>
<dbReference type="SUPFAM" id="SSF101386">
    <property type="entry name" value="all-alpha NTP pyrophosphatases"/>
    <property type="match status" value="1"/>
</dbReference>
<dbReference type="CDD" id="cd11534">
    <property type="entry name" value="NTP-PPase_HisIE_like"/>
    <property type="match status" value="1"/>
</dbReference>
<dbReference type="InterPro" id="IPR021130">
    <property type="entry name" value="PRib-ATP_PPHydrolase-like"/>
</dbReference>
<keyword evidence="8 15" id="KW-0963">Cytoplasm</keyword>
<gene>
    <name evidence="15" type="primary">hisI</name>
    <name evidence="15" type="synonym">hisIE</name>
    <name evidence="17" type="ORF">HY57_15020</name>
</gene>
<keyword evidence="14 15" id="KW-0511">Multifunctional enzyme</keyword>
<dbReference type="PANTHER" id="PTHR42945:SF9">
    <property type="entry name" value="HISTIDINE BIOSYNTHESIS BIFUNCTIONAL PROTEIN HISIE"/>
    <property type="match status" value="1"/>
</dbReference>
<evidence type="ECO:0000256" key="10">
    <source>
        <dbReference type="ARBA" id="ARBA00022741"/>
    </source>
</evidence>
<dbReference type="Gene3D" id="1.10.287.1080">
    <property type="entry name" value="MazG-like"/>
    <property type="match status" value="1"/>
</dbReference>
<feature type="domain" description="Phosphoribosyl-AMP cyclohydrolase" evidence="16">
    <location>
        <begin position="34"/>
        <end position="106"/>
    </location>
</feature>
<dbReference type="OrthoDB" id="9795769at2"/>
<dbReference type="InterPro" id="IPR002496">
    <property type="entry name" value="PRib_AMP_CycHydrolase_dom"/>
</dbReference>
<evidence type="ECO:0000256" key="8">
    <source>
        <dbReference type="ARBA" id="ARBA00022490"/>
    </source>
</evidence>
<reference evidence="17 18" key="1">
    <citation type="submission" date="2014-07" db="EMBL/GenBank/DDBJ databases">
        <title>Complete Genome Sequence of Dyella japonica Strain A8 Isolated from Malaysian Tropical Soil.</title>
        <authorList>
            <person name="Hui R.K.H."/>
            <person name="Chen J.-W."/>
            <person name="Chan K.-G."/>
            <person name="Leung F.C.C."/>
        </authorList>
    </citation>
    <scope>NUCLEOTIDE SEQUENCE [LARGE SCALE GENOMIC DNA]</scope>
    <source>
        <strain evidence="17 18">A8</strain>
    </source>
</reference>
<evidence type="ECO:0000256" key="11">
    <source>
        <dbReference type="ARBA" id="ARBA00022801"/>
    </source>
</evidence>
<evidence type="ECO:0000256" key="13">
    <source>
        <dbReference type="ARBA" id="ARBA00023102"/>
    </source>
</evidence>
<dbReference type="GO" id="GO:0005737">
    <property type="term" value="C:cytoplasm"/>
    <property type="evidence" value="ECO:0007669"/>
    <property type="project" value="UniProtKB-SubCell"/>
</dbReference>
<dbReference type="GO" id="GO:0000105">
    <property type="term" value="P:L-histidine biosynthetic process"/>
    <property type="evidence" value="ECO:0007669"/>
    <property type="project" value="UniProtKB-UniRule"/>
</dbReference>
<dbReference type="GO" id="GO:0004636">
    <property type="term" value="F:phosphoribosyl-ATP diphosphatase activity"/>
    <property type="evidence" value="ECO:0007669"/>
    <property type="project" value="UniProtKB-UniRule"/>
</dbReference>
<dbReference type="NCBIfam" id="NF000768">
    <property type="entry name" value="PRK00051.1"/>
    <property type="match status" value="1"/>
</dbReference>
<evidence type="ECO:0000313" key="18">
    <source>
        <dbReference type="Proteomes" id="UP000027987"/>
    </source>
</evidence>
<dbReference type="InterPro" id="IPR038019">
    <property type="entry name" value="PRib_AMP_CycHydrolase_sf"/>
</dbReference>
<dbReference type="KEGG" id="dja:HY57_15020"/>
<dbReference type="PANTHER" id="PTHR42945">
    <property type="entry name" value="HISTIDINE BIOSYNTHESIS BIFUNCTIONAL PROTEIN"/>
    <property type="match status" value="1"/>
</dbReference>
<name>A0A075K2J5_9GAMM</name>
<evidence type="ECO:0000256" key="3">
    <source>
        <dbReference type="ARBA" id="ARBA00004496"/>
    </source>
</evidence>
<organism evidence="17 18">
    <name type="scientific">Dyella japonica A8</name>
    <dbReference type="NCBI Taxonomy" id="1217721"/>
    <lineage>
        <taxon>Bacteria</taxon>
        <taxon>Pseudomonadati</taxon>
        <taxon>Pseudomonadota</taxon>
        <taxon>Gammaproteobacteria</taxon>
        <taxon>Lysobacterales</taxon>
        <taxon>Rhodanobacteraceae</taxon>
        <taxon>Dyella</taxon>
    </lineage>
</organism>
<comment type="pathway">
    <text evidence="4 15">Amino-acid biosynthesis; L-histidine biosynthesis; L-histidine from 5-phospho-alpha-D-ribose 1-diphosphate: step 3/9.</text>
</comment>
<dbReference type="EMBL" id="CP008884">
    <property type="protein sequence ID" value="AIF48454.1"/>
    <property type="molecule type" value="Genomic_DNA"/>
</dbReference>
<evidence type="ECO:0000256" key="12">
    <source>
        <dbReference type="ARBA" id="ARBA00022840"/>
    </source>
</evidence>
<dbReference type="HAMAP" id="MF_01020">
    <property type="entry name" value="HisE"/>
    <property type="match status" value="1"/>
</dbReference>
<evidence type="ECO:0000313" key="17">
    <source>
        <dbReference type="EMBL" id="AIF48454.1"/>
    </source>
</evidence>
<dbReference type="GO" id="GO:0004635">
    <property type="term" value="F:phosphoribosyl-AMP cyclohydrolase activity"/>
    <property type="evidence" value="ECO:0007669"/>
    <property type="project" value="UniProtKB-UniRule"/>
</dbReference>
<comment type="subcellular location">
    <subcellularLocation>
        <location evidence="3 15">Cytoplasm</location>
    </subcellularLocation>
</comment>
<comment type="catalytic activity">
    <reaction evidence="2 15">
        <text>1-(5-phospho-beta-D-ribosyl)-ATP + H2O = 1-(5-phospho-beta-D-ribosyl)-5'-AMP + diphosphate + H(+)</text>
        <dbReference type="Rhea" id="RHEA:22828"/>
        <dbReference type="ChEBI" id="CHEBI:15377"/>
        <dbReference type="ChEBI" id="CHEBI:15378"/>
        <dbReference type="ChEBI" id="CHEBI:33019"/>
        <dbReference type="ChEBI" id="CHEBI:59457"/>
        <dbReference type="ChEBI" id="CHEBI:73183"/>
        <dbReference type="EC" id="3.6.1.31"/>
    </reaction>
</comment>
<evidence type="ECO:0000259" key="16">
    <source>
        <dbReference type="Pfam" id="PF01502"/>
    </source>
</evidence>
<protein>
    <recommendedName>
        <fullName evidence="15">Histidine biosynthesis bifunctional protein HisIE</fullName>
    </recommendedName>
    <domain>
        <recommendedName>
            <fullName evidence="15">Phosphoribosyl-AMP cyclohydrolase</fullName>
            <shortName evidence="15">PRA-CH</shortName>
            <ecNumber evidence="15">3.5.4.19</ecNumber>
        </recommendedName>
    </domain>
    <domain>
        <recommendedName>
            <fullName evidence="15">Phosphoribosyl-ATP pyrophosphatase</fullName>
            <shortName evidence="15">PRA-PH</shortName>
            <ecNumber evidence="15">3.6.1.31</ecNumber>
        </recommendedName>
    </domain>
</protein>
<evidence type="ECO:0000256" key="1">
    <source>
        <dbReference type="ARBA" id="ARBA00000024"/>
    </source>
</evidence>
<comment type="similarity">
    <text evidence="7 15">In the N-terminal section; belongs to the PRA-CH family.</text>
</comment>
<dbReference type="UniPathway" id="UPA00031">
    <property type="reaction ID" value="UER00007"/>
</dbReference>
<dbReference type="InterPro" id="IPR023019">
    <property type="entry name" value="His_synth_HisIE"/>
</dbReference>
<dbReference type="HAMAP" id="MF_01019">
    <property type="entry name" value="HisIE"/>
    <property type="match status" value="1"/>
</dbReference>
<dbReference type="STRING" id="1217721.HY57_15020"/>
<evidence type="ECO:0000256" key="5">
    <source>
        <dbReference type="ARBA" id="ARBA00005204"/>
    </source>
</evidence>
<comment type="catalytic activity">
    <reaction evidence="1 15">
        <text>1-(5-phospho-beta-D-ribosyl)-5'-AMP + H2O = 1-(5-phospho-beta-D-ribosyl)-5-[(5-phospho-beta-D-ribosylamino)methylideneamino]imidazole-4-carboxamide</text>
        <dbReference type="Rhea" id="RHEA:20049"/>
        <dbReference type="ChEBI" id="CHEBI:15377"/>
        <dbReference type="ChEBI" id="CHEBI:58435"/>
        <dbReference type="ChEBI" id="CHEBI:59457"/>
        <dbReference type="EC" id="3.5.4.19"/>
    </reaction>
</comment>
<dbReference type="NCBIfam" id="NF002747">
    <property type="entry name" value="PRK02759.1"/>
    <property type="match status" value="1"/>
</dbReference>
<accession>A0A075K2J5</accession>
<sequence>MNTIPLDASRLDWSKGDGLLPAVVQHWLTGEVLMLGYMNAQALETTQGSGNVTFFSRSKQRLWTKGETSGHVLALKSVRMDCDADTLLVLAEPHGPTCHNGTSSCFGNEVVPPLGFLAELDALIAQRYVERPEGSYTTQLFDGGIRRMAQKVGEEGVETALAAVAQDDEALLGEAADLVYHLAVALRARGLGLSDVSAVLAQRHAVRSAS</sequence>
<feature type="region of interest" description="Phosphoribosyl-ATP pyrophosphohydrolase" evidence="15">
    <location>
        <begin position="117"/>
        <end position="210"/>
    </location>
</feature>
<dbReference type="NCBIfam" id="TIGR03188">
    <property type="entry name" value="histidine_hisI"/>
    <property type="match status" value="1"/>
</dbReference>
<dbReference type="PATRIC" id="fig|1217721.7.peg.3077"/>
<dbReference type="EC" id="3.5.4.19" evidence="15"/>
<dbReference type="GO" id="GO:0005524">
    <property type="term" value="F:ATP binding"/>
    <property type="evidence" value="ECO:0007669"/>
    <property type="project" value="UniProtKB-KW"/>
</dbReference>
<dbReference type="AlphaFoldDB" id="A0A075K2J5"/>
<evidence type="ECO:0000256" key="4">
    <source>
        <dbReference type="ARBA" id="ARBA00005169"/>
    </source>
</evidence>
<dbReference type="EC" id="3.6.1.31" evidence="15"/>
<dbReference type="FunFam" id="3.10.20.810:FF:000001">
    <property type="entry name" value="Histidine biosynthesis bifunctional protein HisIE"/>
    <property type="match status" value="1"/>
</dbReference>
<keyword evidence="11 15" id="KW-0378">Hydrolase</keyword>
<evidence type="ECO:0000256" key="6">
    <source>
        <dbReference type="ARBA" id="ARBA00007731"/>
    </source>
</evidence>
<dbReference type="Pfam" id="PF01502">
    <property type="entry name" value="PRA-CH"/>
    <property type="match status" value="1"/>
</dbReference>
<keyword evidence="10 15" id="KW-0547">Nucleotide-binding</keyword>
<proteinExistence type="inferred from homology"/>
<evidence type="ECO:0000256" key="2">
    <source>
        <dbReference type="ARBA" id="ARBA00001460"/>
    </source>
</evidence>
<comment type="similarity">
    <text evidence="6 15">In the C-terminal section; belongs to the PRA-PH family.</text>
</comment>
<dbReference type="Gene3D" id="3.10.20.810">
    <property type="entry name" value="Phosphoribosyl-AMP cyclohydrolase"/>
    <property type="match status" value="1"/>
</dbReference>
<evidence type="ECO:0000256" key="14">
    <source>
        <dbReference type="ARBA" id="ARBA00023268"/>
    </source>
</evidence>
<dbReference type="SUPFAM" id="SSF141734">
    <property type="entry name" value="HisI-like"/>
    <property type="match status" value="1"/>
</dbReference>
<dbReference type="InterPro" id="IPR008179">
    <property type="entry name" value="HisE"/>
</dbReference>
<evidence type="ECO:0000256" key="9">
    <source>
        <dbReference type="ARBA" id="ARBA00022605"/>
    </source>
</evidence>
<dbReference type="Proteomes" id="UP000027987">
    <property type="component" value="Chromosome"/>
</dbReference>
<dbReference type="Pfam" id="PF01503">
    <property type="entry name" value="PRA-PH"/>
    <property type="match status" value="1"/>
</dbReference>
<keyword evidence="12 15" id="KW-0067">ATP-binding</keyword>
<feature type="region of interest" description="Phosphoribosyl-AMP cyclohydrolase" evidence="15">
    <location>
        <begin position="1"/>
        <end position="116"/>
    </location>
</feature>
<comment type="pathway">
    <text evidence="5 15">Amino-acid biosynthesis; L-histidine biosynthesis; L-histidine from 5-phospho-alpha-D-ribose 1-diphosphate: step 2/9.</text>
</comment>
<keyword evidence="9 15" id="KW-0028">Amino-acid biosynthesis</keyword>
<keyword evidence="18" id="KW-1185">Reference proteome</keyword>